<dbReference type="GO" id="GO:0006450">
    <property type="term" value="P:regulation of translational fidelity"/>
    <property type="evidence" value="ECO:0007669"/>
    <property type="project" value="InterPro"/>
</dbReference>
<evidence type="ECO:0000313" key="2">
    <source>
        <dbReference type="Proteomes" id="UP000283383"/>
    </source>
</evidence>
<dbReference type="Pfam" id="PF20977">
    <property type="entry name" value="GatF"/>
    <property type="match status" value="1"/>
</dbReference>
<comment type="caution">
    <text evidence="1">The sequence shown here is derived from an EMBL/GenBank/DDBJ whole genome shotgun (WGS) entry which is preliminary data.</text>
</comment>
<reference evidence="1 2" key="1">
    <citation type="journal article" date="2018" name="BMC Genomics">
        <title>Comparative genome analyses reveal sequence features reflecting distinct modes of host-adaptation between dicot and monocot powdery mildew.</title>
        <authorList>
            <person name="Wu Y."/>
            <person name="Ma X."/>
            <person name="Pan Z."/>
            <person name="Kale S.D."/>
            <person name="Song Y."/>
            <person name="King H."/>
            <person name="Zhang Q."/>
            <person name="Presley C."/>
            <person name="Deng X."/>
            <person name="Wei C.I."/>
            <person name="Xiao S."/>
        </authorList>
    </citation>
    <scope>NUCLEOTIDE SEQUENCE [LARGE SCALE GENOMIC DNA]</scope>
    <source>
        <strain evidence="1">UMSG3</strain>
    </source>
</reference>
<proteinExistence type="predicted"/>
<organism evidence="1 2">
    <name type="scientific">Golovinomyces cichoracearum</name>
    <dbReference type="NCBI Taxonomy" id="62708"/>
    <lineage>
        <taxon>Eukaryota</taxon>
        <taxon>Fungi</taxon>
        <taxon>Dikarya</taxon>
        <taxon>Ascomycota</taxon>
        <taxon>Pezizomycotina</taxon>
        <taxon>Leotiomycetes</taxon>
        <taxon>Erysiphales</taxon>
        <taxon>Erysiphaceae</taxon>
        <taxon>Golovinomyces</taxon>
    </lineage>
</organism>
<accession>A0A420HTA2</accession>
<sequence>MFQRCSGYLLRGLQRDGQISLSRLVSHCTSTRGSTLADSKLQGRYRRGTHSNSKSLNSDNLINLITLFEETELRDGAQQSPAEDPIDKFLNQPTWSTNEILQDKDDSSETLITDQEIQRLLRLSALPTSVDPQQLELIRRDLQSQLKFVRHVQSVDTEGVEPLVCVRNETTEGIRDSTVTLDDLLPVLSKEYQKGKCLRPRRREEPLPREENDWDVFATSENVVELNGEKYFAVQAQDQTPTLSEIMAEDE</sequence>
<protein>
    <submittedName>
        <fullName evidence="1">Putative duf726 domain-containing protein</fullName>
    </submittedName>
</protein>
<dbReference type="AlphaFoldDB" id="A0A420HTA2"/>
<dbReference type="EMBL" id="MCBQ01016338">
    <property type="protein sequence ID" value="RKF60662.1"/>
    <property type="molecule type" value="Genomic_DNA"/>
</dbReference>
<dbReference type="Proteomes" id="UP000283383">
    <property type="component" value="Unassembled WGS sequence"/>
</dbReference>
<dbReference type="SUPFAM" id="SSF141000">
    <property type="entry name" value="Glu-tRNAGln amidotransferase C subunit"/>
    <property type="match status" value="1"/>
</dbReference>
<gene>
    <name evidence="1" type="ORF">GcM3_163014</name>
</gene>
<keyword evidence="2" id="KW-1185">Reference proteome</keyword>
<dbReference type="InterPro" id="IPR036113">
    <property type="entry name" value="Asp/Glu-ADT_sf_sub_c"/>
</dbReference>
<evidence type="ECO:0000313" key="1">
    <source>
        <dbReference type="EMBL" id="RKF60662.1"/>
    </source>
</evidence>
<name>A0A420HTA2_9PEZI</name>